<dbReference type="Gene3D" id="1.10.510.10">
    <property type="entry name" value="Transferase(Phosphotransferase) domain 1"/>
    <property type="match status" value="1"/>
</dbReference>
<organism evidence="2 3">
    <name type="scientific">Lachnellula cervina</name>
    <dbReference type="NCBI Taxonomy" id="1316786"/>
    <lineage>
        <taxon>Eukaryota</taxon>
        <taxon>Fungi</taxon>
        <taxon>Dikarya</taxon>
        <taxon>Ascomycota</taxon>
        <taxon>Pezizomycotina</taxon>
        <taxon>Leotiomycetes</taxon>
        <taxon>Helotiales</taxon>
        <taxon>Lachnaceae</taxon>
        <taxon>Lachnellula</taxon>
    </lineage>
</organism>
<dbReference type="EMBL" id="QGMG01000174">
    <property type="protein sequence ID" value="TVY56267.1"/>
    <property type="molecule type" value="Genomic_DNA"/>
</dbReference>
<evidence type="ECO:0000259" key="1">
    <source>
        <dbReference type="PROSITE" id="PS50011"/>
    </source>
</evidence>
<sequence>MAASIKIGQRLEGKVGSYFVSAQVAKDIWTATSTFTWLTTARKSNSQDGKFIIKTAPQGRLENERDVLRHLRTRPCIRQMLDETESPPSLILQHLDDNLLHASNVKTLESSDVKLVAKRVLEAIQALHEDGYTHTDIKSDNILVNYGTGSSRFADVQLADFGDVTRIDPKDYLKVGMDGPHMGAPIFRSPEAMMQLRWGPSTDIWSFGTTVGDIKQLISLIWGLNWHMFKPDPKDATADDEEYLIHIIIRQLAHFGPVPKSYIDLIPREDSDRWTILGTATLYIKDNEKQRPFKIIEDDCLTEEDREFLLKVMKWDPRDRPTARQLLQDKWFSGVP</sequence>
<proteinExistence type="predicted"/>
<accession>A0A7D8UU35</accession>
<dbReference type="InterPro" id="IPR052751">
    <property type="entry name" value="Plant_MAPKKK"/>
</dbReference>
<dbReference type="InterPro" id="IPR011009">
    <property type="entry name" value="Kinase-like_dom_sf"/>
</dbReference>
<dbReference type="PANTHER" id="PTHR48011">
    <property type="entry name" value="CCR4-NOT TRANSCRIPTIONAL COMPLEX SUBUNIT CAF120-RELATED"/>
    <property type="match status" value="1"/>
</dbReference>
<dbReference type="OrthoDB" id="5979581at2759"/>
<dbReference type="AlphaFoldDB" id="A0A7D8UU35"/>
<dbReference type="PANTHER" id="PTHR48011:SF18">
    <property type="entry name" value="MITOGEN-ACTIVATED PROTEIN KINASE KINASE KINASE 19-RELATED"/>
    <property type="match status" value="1"/>
</dbReference>
<dbReference type="GO" id="GO:0005524">
    <property type="term" value="F:ATP binding"/>
    <property type="evidence" value="ECO:0007669"/>
    <property type="project" value="InterPro"/>
</dbReference>
<evidence type="ECO:0000313" key="2">
    <source>
        <dbReference type="EMBL" id="TVY56267.1"/>
    </source>
</evidence>
<keyword evidence="2" id="KW-0808">Transferase</keyword>
<dbReference type="Proteomes" id="UP000481288">
    <property type="component" value="Unassembled WGS sequence"/>
</dbReference>
<keyword evidence="2" id="KW-0418">Kinase</keyword>
<reference evidence="2 3" key="1">
    <citation type="submission" date="2018-05" db="EMBL/GenBank/DDBJ databases">
        <title>Whole genome sequencing for identification of molecular markers to develop diagnostic detection tools for the regulated plant pathogen Lachnellula willkommii.</title>
        <authorList>
            <person name="Giroux E."/>
            <person name="Bilodeau G."/>
        </authorList>
    </citation>
    <scope>NUCLEOTIDE SEQUENCE [LARGE SCALE GENOMIC DNA]</scope>
    <source>
        <strain evidence="2 3">CBS 625.97</strain>
    </source>
</reference>
<evidence type="ECO:0000313" key="3">
    <source>
        <dbReference type="Proteomes" id="UP000481288"/>
    </source>
</evidence>
<dbReference type="InterPro" id="IPR000719">
    <property type="entry name" value="Prot_kinase_dom"/>
</dbReference>
<keyword evidence="3" id="KW-1185">Reference proteome</keyword>
<gene>
    <name evidence="2" type="primary">US2</name>
    <name evidence="2" type="ORF">LCER1_G002950</name>
</gene>
<protein>
    <submittedName>
        <fullName evidence="2">Serine/threonine-protein kinase US3-like</fullName>
    </submittedName>
</protein>
<dbReference type="GO" id="GO:0007165">
    <property type="term" value="P:signal transduction"/>
    <property type="evidence" value="ECO:0007669"/>
    <property type="project" value="TreeGrafter"/>
</dbReference>
<dbReference type="InterPro" id="IPR008271">
    <property type="entry name" value="Ser/Thr_kinase_AS"/>
</dbReference>
<dbReference type="PROSITE" id="PS50011">
    <property type="entry name" value="PROTEIN_KINASE_DOM"/>
    <property type="match status" value="1"/>
</dbReference>
<dbReference type="GO" id="GO:0004672">
    <property type="term" value="F:protein kinase activity"/>
    <property type="evidence" value="ECO:0007669"/>
    <property type="project" value="InterPro"/>
</dbReference>
<dbReference type="SMART" id="SM00220">
    <property type="entry name" value="S_TKc"/>
    <property type="match status" value="1"/>
</dbReference>
<dbReference type="PROSITE" id="PS00108">
    <property type="entry name" value="PROTEIN_KINASE_ST"/>
    <property type="match status" value="1"/>
</dbReference>
<name>A0A7D8UU35_9HELO</name>
<comment type="caution">
    <text evidence="2">The sequence shown here is derived from an EMBL/GenBank/DDBJ whole genome shotgun (WGS) entry which is preliminary data.</text>
</comment>
<dbReference type="SUPFAM" id="SSF56112">
    <property type="entry name" value="Protein kinase-like (PK-like)"/>
    <property type="match status" value="1"/>
</dbReference>
<dbReference type="Pfam" id="PF00069">
    <property type="entry name" value="Pkinase"/>
    <property type="match status" value="1"/>
</dbReference>
<feature type="domain" description="Protein kinase" evidence="1">
    <location>
        <begin position="1"/>
        <end position="332"/>
    </location>
</feature>